<dbReference type="SUPFAM" id="SSF52058">
    <property type="entry name" value="L domain-like"/>
    <property type="match status" value="1"/>
</dbReference>
<feature type="region of interest" description="Disordered" evidence="2">
    <location>
        <begin position="669"/>
        <end position="722"/>
    </location>
</feature>
<feature type="compositionally biased region" description="Gly residues" evidence="2">
    <location>
        <begin position="437"/>
        <end position="449"/>
    </location>
</feature>
<dbReference type="EMBL" id="JAEHOE010000096">
    <property type="protein sequence ID" value="KAG2487466.1"/>
    <property type="molecule type" value="Genomic_DNA"/>
</dbReference>
<sequence length="779" mass="80427">MTGREKPSGSARPPLFSVLSNADILRLILKKAYPGVSDSPGFRLLCKEARNAFDSTRTHFCIGGKNVAFLTHSEVLAALRGLLQRGFRPSAVMLGRCGDEVRAELIEPVLEELRNAALTDRKPLPLIDVTIATVPKLTPSVATALATVAPGLTRLRVDVANECGMASACETLAVALGPGGQGGQPKPLLPALKRLKVVTPDRPGGVLPAPLVASLVGASQLRELCLMSSSSQRYSETDIAALARLSQLQSLHLLTTRCEPALVSPMVDALGQLTALTRLHLGDLPDPLLSPLAFTSLPLLADLGFHRARLEVQGLDQLRSLTKLYVDHLVLPGGTPFGCSLPCSTSSMALTSSSSDLILAGSTAQHIILSGSSSSLGGYGNGPTNSGSNSGSGSGSGSGSASGPGSGAATPCPVIVASTSGNRTGTPTLNSTTNGYNGNGNGNGSGGTTNNGNNRSPPRRWPLPPNLVELGLWPTQPLELLAALDAPASLACVTDKDGSGELALRLLPRKHISAEGELMVSGEQALVAALQFLAGRTERLHIVCEPPRSQRWMQPVPDAARAAAAADPDQGLAGSLPLVQAPRPGSGLLPDHGPWLAGLRGVGLLSLTLWGVDLSAADFRSMGAAMPQLLELTLYRCGLPTHALVLVAGLPALREVSLDVSHWWPRPRPNAAARTSSLTSGGGGSYPPPGFPPPGLGQAPGPYLAGGGGAGAQGNEEEEGEGVPPVAIGALVSLFHQANERILIRLLGCGAEGFEGFVAELQEAMDDAGQDIGFLLWEP</sequence>
<feature type="compositionally biased region" description="Low complexity" evidence="2">
    <location>
        <begin position="375"/>
        <end position="389"/>
    </location>
</feature>
<comment type="subcellular location">
    <subcellularLocation>
        <location evidence="1">Cytoplasm</location>
        <location evidence="1">Cytoskeleton</location>
        <location evidence="1">Cilium axoneme</location>
    </subcellularLocation>
</comment>
<feature type="compositionally biased region" description="Pro residues" evidence="2">
    <location>
        <begin position="686"/>
        <end position="695"/>
    </location>
</feature>
<evidence type="ECO:0000256" key="2">
    <source>
        <dbReference type="SAM" id="MobiDB-lite"/>
    </source>
</evidence>
<dbReference type="Proteomes" id="UP000612055">
    <property type="component" value="Unassembled WGS sequence"/>
</dbReference>
<gene>
    <name evidence="3" type="ORF">HYH03_013888</name>
</gene>
<keyword evidence="4" id="KW-1185">Reference proteome</keyword>
<dbReference type="InterPro" id="IPR032675">
    <property type="entry name" value="LRR_dom_sf"/>
</dbReference>
<evidence type="ECO:0000313" key="4">
    <source>
        <dbReference type="Proteomes" id="UP000612055"/>
    </source>
</evidence>
<comment type="caution">
    <text evidence="3">The sequence shown here is derived from an EMBL/GenBank/DDBJ whole genome shotgun (WGS) entry which is preliminary data.</text>
</comment>
<name>A0A836BSG5_9CHLO</name>
<proteinExistence type="predicted"/>
<reference evidence="3" key="1">
    <citation type="journal article" date="2020" name="bioRxiv">
        <title>Comparative genomics of Chlamydomonas.</title>
        <authorList>
            <person name="Craig R.J."/>
            <person name="Hasan A.R."/>
            <person name="Ness R.W."/>
            <person name="Keightley P.D."/>
        </authorList>
    </citation>
    <scope>NUCLEOTIDE SEQUENCE</scope>
    <source>
        <strain evidence="3">CCAP 11/70</strain>
    </source>
</reference>
<dbReference type="GO" id="GO:0005930">
    <property type="term" value="C:axoneme"/>
    <property type="evidence" value="ECO:0007669"/>
    <property type="project" value="UniProtKB-SubCell"/>
</dbReference>
<protein>
    <submittedName>
        <fullName evidence="3">Uncharacterized protein</fullName>
    </submittedName>
</protein>
<organism evidence="3 4">
    <name type="scientific">Edaphochlamys debaryana</name>
    <dbReference type="NCBI Taxonomy" id="47281"/>
    <lineage>
        <taxon>Eukaryota</taxon>
        <taxon>Viridiplantae</taxon>
        <taxon>Chlorophyta</taxon>
        <taxon>core chlorophytes</taxon>
        <taxon>Chlorophyceae</taxon>
        <taxon>CS clade</taxon>
        <taxon>Chlamydomonadales</taxon>
        <taxon>Chlamydomonadales incertae sedis</taxon>
        <taxon>Edaphochlamys</taxon>
    </lineage>
</organism>
<accession>A0A836BSG5</accession>
<evidence type="ECO:0000256" key="1">
    <source>
        <dbReference type="ARBA" id="ARBA00004430"/>
    </source>
</evidence>
<dbReference type="AlphaFoldDB" id="A0A836BSG5"/>
<evidence type="ECO:0000313" key="3">
    <source>
        <dbReference type="EMBL" id="KAG2487466.1"/>
    </source>
</evidence>
<feature type="compositionally biased region" description="Gly residues" evidence="2">
    <location>
        <begin position="390"/>
        <end position="406"/>
    </location>
</feature>
<feature type="compositionally biased region" description="Polar residues" evidence="2">
    <location>
        <begin position="417"/>
        <end position="429"/>
    </location>
</feature>
<feature type="region of interest" description="Disordered" evidence="2">
    <location>
        <begin position="375"/>
        <end position="462"/>
    </location>
</feature>
<dbReference type="Gene3D" id="3.80.10.10">
    <property type="entry name" value="Ribonuclease Inhibitor"/>
    <property type="match status" value="1"/>
</dbReference>